<dbReference type="Proteomes" id="UP000306102">
    <property type="component" value="Unassembled WGS sequence"/>
</dbReference>
<name>A0A4S4DV33_CAMSN</name>
<keyword evidence="11" id="KW-1185">Reference proteome</keyword>
<dbReference type="Gene3D" id="2.60.120.200">
    <property type="match status" value="2"/>
</dbReference>
<keyword evidence="5" id="KW-0326">Glycosidase</keyword>
<feature type="domain" description="Xyloglucan endo-transglycosylase C-terminal" evidence="9">
    <location>
        <begin position="145"/>
        <end position="172"/>
    </location>
</feature>
<comment type="caution">
    <text evidence="10">The sequence shown here is derived from an EMBL/GenBank/DDBJ whole genome shotgun (WGS) entry which is preliminary data.</text>
</comment>
<dbReference type="InterPro" id="IPR010713">
    <property type="entry name" value="XET_C"/>
</dbReference>
<gene>
    <name evidence="10" type="ORF">TEA_024003</name>
</gene>
<evidence type="ECO:0000313" key="11">
    <source>
        <dbReference type="Proteomes" id="UP000306102"/>
    </source>
</evidence>
<evidence type="ECO:0000313" key="10">
    <source>
        <dbReference type="EMBL" id="THG06874.1"/>
    </source>
</evidence>
<evidence type="ECO:0000259" key="9">
    <source>
        <dbReference type="Pfam" id="PF06955"/>
    </source>
</evidence>
<dbReference type="Pfam" id="PF00722">
    <property type="entry name" value="Glyco_hydro_16"/>
    <property type="match status" value="1"/>
</dbReference>
<evidence type="ECO:0000256" key="2">
    <source>
        <dbReference type="ARBA" id="ARBA00022679"/>
    </source>
</evidence>
<feature type="domain" description="GH16" evidence="8">
    <location>
        <begin position="46"/>
        <end position="97"/>
    </location>
</feature>
<dbReference type="InterPro" id="IPR044791">
    <property type="entry name" value="Beta-glucanase/XTH"/>
</dbReference>
<keyword evidence="3" id="KW-0378">Hydrolase</keyword>
<dbReference type="InterPro" id="IPR008263">
    <property type="entry name" value="GH16_AS"/>
</dbReference>
<evidence type="ECO:0000259" key="8">
    <source>
        <dbReference type="Pfam" id="PF00722"/>
    </source>
</evidence>
<evidence type="ECO:0000256" key="7">
    <source>
        <dbReference type="ARBA" id="ARBA00034022"/>
    </source>
</evidence>
<dbReference type="GO" id="GO:0009835">
    <property type="term" value="P:fruit ripening"/>
    <property type="evidence" value="ECO:0007669"/>
    <property type="project" value="UniProtKB-KW"/>
</dbReference>
<dbReference type="STRING" id="542762.A0A4S4DV33"/>
<dbReference type="EMBL" id="SDRB02010379">
    <property type="protein sequence ID" value="THG06874.1"/>
    <property type="molecule type" value="Genomic_DNA"/>
</dbReference>
<dbReference type="InterPro" id="IPR000757">
    <property type="entry name" value="Beta-glucanase-like"/>
</dbReference>
<dbReference type="PROSITE" id="PS01034">
    <property type="entry name" value="GH16_1"/>
    <property type="match status" value="1"/>
</dbReference>
<dbReference type="EC" id="2.4.1.207" evidence="1"/>
<dbReference type="GO" id="GO:0004553">
    <property type="term" value="F:hydrolase activity, hydrolyzing O-glycosyl compounds"/>
    <property type="evidence" value="ECO:0007669"/>
    <property type="project" value="InterPro"/>
</dbReference>
<evidence type="ECO:0000256" key="1">
    <source>
        <dbReference type="ARBA" id="ARBA00012152"/>
    </source>
</evidence>
<evidence type="ECO:0000256" key="4">
    <source>
        <dbReference type="ARBA" id="ARBA00023180"/>
    </source>
</evidence>
<reference evidence="10 11" key="1">
    <citation type="journal article" date="2018" name="Proc. Natl. Acad. Sci. U.S.A.">
        <title>Draft genome sequence of Camellia sinensis var. sinensis provides insights into the evolution of the tea genome and tea quality.</title>
        <authorList>
            <person name="Wei C."/>
            <person name="Yang H."/>
            <person name="Wang S."/>
            <person name="Zhao J."/>
            <person name="Liu C."/>
            <person name="Gao L."/>
            <person name="Xia E."/>
            <person name="Lu Y."/>
            <person name="Tai Y."/>
            <person name="She G."/>
            <person name="Sun J."/>
            <person name="Cao H."/>
            <person name="Tong W."/>
            <person name="Gao Q."/>
            <person name="Li Y."/>
            <person name="Deng W."/>
            <person name="Jiang X."/>
            <person name="Wang W."/>
            <person name="Chen Q."/>
            <person name="Zhang S."/>
            <person name="Li H."/>
            <person name="Wu J."/>
            <person name="Wang P."/>
            <person name="Li P."/>
            <person name="Shi C."/>
            <person name="Zheng F."/>
            <person name="Jian J."/>
            <person name="Huang B."/>
            <person name="Shan D."/>
            <person name="Shi M."/>
            <person name="Fang C."/>
            <person name="Yue Y."/>
            <person name="Li F."/>
            <person name="Li D."/>
            <person name="Wei S."/>
            <person name="Han B."/>
            <person name="Jiang C."/>
            <person name="Yin Y."/>
            <person name="Xia T."/>
            <person name="Zhang Z."/>
            <person name="Bennetzen J.L."/>
            <person name="Zhao S."/>
            <person name="Wan X."/>
        </authorList>
    </citation>
    <scope>NUCLEOTIDE SEQUENCE [LARGE SCALE GENOMIC DNA]</scope>
    <source>
        <strain evidence="11">cv. Shuchazao</strain>
        <tissue evidence="10">Leaf</tissue>
    </source>
</reference>
<dbReference type="Pfam" id="PF06955">
    <property type="entry name" value="XET_C"/>
    <property type="match status" value="1"/>
</dbReference>
<dbReference type="AlphaFoldDB" id="A0A4S4DV33"/>
<organism evidence="10 11">
    <name type="scientific">Camellia sinensis var. sinensis</name>
    <name type="common">China tea</name>
    <dbReference type="NCBI Taxonomy" id="542762"/>
    <lineage>
        <taxon>Eukaryota</taxon>
        <taxon>Viridiplantae</taxon>
        <taxon>Streptophyta</taxon>
        <taxon>Embryophyta</taxon>
        <taxon>Tracheophyta</taxon>
        <taxon>Spermatophyta</taxon>
        <taxon>Magnoliopsida</taxon>
        <taxon>eudicotyledons</taxon>
        <taxon>Gunneridae</taxon>
        <taxon>Pentapetalae</taxon>
        <taxon>asterids</taxon>
        <taxon>Ericales</taxon>
        <taxon>Theaceae</taxon>
        <taxon>Camellia</taxon>
    </lineage>
</organism>
<protein>
    <recommendedName>
        <fullName evidence="1">xyloglucan:xyloglucosyl transferase</fullName>
        <ecNumber evidence="1">2.4.1.207</ecNumber>
    </recommendedName>
</protein>
<dbReference type="GO" id="GO:0016762">
    <property type="term" value="F:xyloglucan:xyloglucosyl transferase activity"/>
    <property type="evidence" value="ECO:0007669"/>
    <property type="project" value="UniProtKB-EC"/>
</dbReference>
<dbReference type="GO" id="GO:0048046">
    <property type="term" value="C:apoplast"/>
    <property type="evidence" value="ECO:0007669"/>
    <property type="project" value="InterPro"/>
</dbReference>
<comment type="catalytic activity">
    <reaction evidence="7">
        <text>breaks a beta-(1-&gt;4) bond in the backbone of a xyloglucan and transfers the xyloglucanyl segment on to O-4 of the non-reducing terminal glucose residue of an acceptor, which can be a xyloglucan or an oligosaccharide of xyloglucan.</text>
        <dbReference type="EC" id="2.4.1.207"/>
    </reaction>
</comment>
<dbReference type="PANTHER" id="PTHR31062">
    <property type="entry name" value="XYLOGLUCAN ENDOTRANSGLUCOSYLASE/HYDROLASE PROTEIN 8-RELATED"/>
    <property type="match status" value="1"/>
</dbReference>
<evidence type="ECO:0000256" key="5">
    <source>
        <dbReference type="ARBA" id="ARBA00023295"/>
    </source>
</evidence>
<proteinExistence type="predicted"/>
<evidence type="ECO:0000256" key="3">
    <source>
        <dbReference type="ARBA" id="ARBA00022801"/>
    </source>
</evidence>
<sequence length="178" mass="20272">MQLSSQGALHDEIDFEFLGNLSGDPYIVHTNIFTQGKVNREQQFYVCFMVDNIPLRVFDKNEAIGVPFPNSQAMRVYSSIWNADNWATQGGRVKTDCTKAHFTASYKNFNANACVWSSNNTSSCGSNTNSMTSTATWMNRQLYVKRLKWVQKNAHNYCTDFKRFPQGLTPECNQSSLH</sequence>
<keyword evidence="4" id="KW-0325">Glycoprotein</keyword>
<keyword evidence="6" id="KW-0292">Fruit ripening</keyword>
<keyword evidence="2" id="KW-0808">Transferase</keyword>
<dbReference type="GO" id="GO:0044042">
    <property type="term" value="P:glucan metabolic process"/>
    <property type="evidence" value="ECO:0007669"/>
    <property type="project" value="InterPro"/>
</dbReference>
<dbReference type="InterPro" id="IPR013320">
    <property type="entry name" value="ConA-like_dom_sf"/>
</dbReference>
<dbReference type="SUPFAM" id="SSF49899">
    <property type="entry name" value="Concanavalin A-like lectins/glucanases"/>
    <property type="match status" value="1"/>
</dbReference>
<accession>A0A4S4DV33</accession>
<evidence type="ECO:0000256" key="6">
    <source>
        <dbReference type="ARBA" id="ARBA00033478"/>
    </source>
</evidence>